<dbReference type="AlphaFoldDB" id="A0A7Z1AHI7"/>
<evidence type="ECO:0000313" key="6">
    <source>
        <dbReference type="EMBL" id="ODJ89653.1"/>
    </source>
</evidence>
<dbReference type="GO" id="GO:0020037">
    <property type="term" value="F:heme binding"/>
    <property type="evidence" value="ECO:0007669"/>
    <property type="project" value="InterPro"/>
</dbReference>
<dbReference type="InterPro" id="IPR009056">
    <property type="entry name" value="Cyt_c-like_dom"/>
</dbReference>
<dbReference type="SUPFAM" id="SSF46626">
    <property type="entry name" value="Cytochrome c"/>
    <property type="match status" value="2"/>
</dbReference>
<dbReference type="OrthoDB" id="9814063at2"/>
<dbReference type="Pfam" id="PF13442">
    <property type="entry name" value="Cytochrome_CBB3"/>
    <property type="match status" value="1"/>
</dbReference>
<proteinExistence type="predicted"/>
<accession>A0A7Z1AHI7</accession>
<evidence type="ECO:0000256" key="3">
    <source>
        <dbReference type="ARBA" id="ARBA00023004"/>
    </source>
</evidence>
<dbReference type="Proteomes" id="UP000094769">
    <property type="component" value="Unassembled WGS sequence"/>
</dbReference>
<dbReference type="InterPro" id="IPR036909">
    <property type="entry name" value="Cyt_c-like_dom_sf"/>
</dbReference>
<comment type="caution">
    <text evidence="6">The sequence shown here is derived from an EMBL/GenBank/DDBJ whole genome shotgun (WGS) entry which is preliminary data.</text>
</comment>
<evidence type="ECO:0000313" key="7">
    <source>
        <dbReference type="Proteomes" id="UP000094769"/>
    </source>
</evidence>
<name>A0A7Z1AHI7_9GAMM</name>
<reference evidence="6 7" key="1">
    <citation type="submission" date="2016-06" db="EMBL/GenBank/DDBJ databases">
        <title>Genome sequence of endosymbiont of Candidatus Endolucinida thiodiazotropha.</title>
        <authorList>
            <person name="Poehlein A."/>
            <person name="Koenig S."/>
            <person name="Heiden S.E."/>
            <person name="Thuermer A."/>
            <person name="Voget S."/>
            <person name="Daniel R."/>
            <person name="Markert S."/>
            <person name="Gros O."/>
            <person name="Schweder T."/>
        </authorList>
    </citation>
    <scope>NUCLEOTIDE SEQUENCE [LARGE SCALE GENOMIC DNA]</scope>
    <source>
        <strain evidence="6 7">COS</strain>
    </source>
</reference>
<dbReference type="PROSITE" id="PS51007">
    <property type="entry name" value="CYTC"/>
    <property type="match status" value="2"/>
</dbReference>
<evidence type="ECO:0000259" key="5">
    <source>
        <dbReference type="PROSITE" id="PS51007"/>
    </source>
</evidence>
<organism evidence="6 7">
    <name type="scientific">Candidatus Thiodiazotropha endolucinida</name>
    <dbReference type="NCBI Taxonomy" id="1655433"/>
    <lineage>
        <taxon>Bacteria</taxon>
        <taxon>Pseudomonadati</taxon>
        <taxon>Pseudomonadota</taxon>
        <taxon>Gammaproteobacteria</taxon>
        <taxon>Chromatiales</taxon>
        <taxon>Sedimenticolaceae</taxon>
        <taxon>Candidatus Thiodiazotropha</taxon>
    </lineage>
</organism>
<dbReference type="GO" id="GO:0009055">
    <property type="term" value="F:electron transfer activity"/>
    <property type="evidence" value="ECO:0007669"/>
    <property type="project" value="InterPro"/>
</dbReference>
<sequence length="277" mass="29093">MSVLLKTLGFSLGLTLLFTLVTYILPQVEGEAPVEKAVDLSALTMDDFIALGEDLFNNKGTCTLCHKPAPLGRAPDIQGADMVSLINERLADANYQGEAKDAAGYILESMIEPGRYVVPTWGKKGTNDTESPMPAVDKAPIELSSIEMDAIIAYLQAKDGNEVTVSLPSPEEAESVAGAEAIASGSAALPTPAATAEEALGKFACSSCHALDSADTLVGPGLVDIGARLSKEEIRQSIIDPNAVIAEGFPAAMPADLAEKMTVKELELLVTYLAEKK</sequence>
<feature type="domain" description="Cytochrome c" evidence="5">
    <location>
        <begin position="47"/>
        <end position="159"/>
    </location>
</feature>
<protein>
    <submittedName>
        <fullName evidence="6">Cytochrome c</fullName>
    </submittedName>
</protein>
<gene>
    <name evidence="6" type="ORF">CODIS_02130</name>
</gene>
<keyword evidence="3 4" id="KW-0408">Iron</keyword>
<keyword evidence="1 4" id="KW-0349">Heme</keyword>
<feature type="domain" description="Cytochrome c" evidence="5">
    <location>
        <begin position="180"/>
        <end position="277"/>
    </location>
</feature>
<dbReference type="RefSeq" id="WP_069120653.1">
    <property type="nucleotide sequence ID" value="NZ_MARB01000001.1"/>
</dbReference>
<keyword evidence="2 4" id="KW-0479">Metal-binding</keyword>
<dbReference type="Gene3D" id="1.10.760.10">
    <property type="entry name" value="Cytochrome c-like domain"/>
    <property type="match status" value="2"/>
</dbReference>
<dbReference type="GO" id="GO:0046872">
    <property type="term" value="F:metal ion binding"/>
    <property type="evidence" value="ECO:0007669"/>
    <property type="project" value="UniProtKB-KW"/>
</dbReference>
<evidence type="ECO:0000256" key="4">
    <source>
        <dbReference type="PROSITE-ProRule" id="PRU00433"/>
    </source>
</evidence>
<evidence type="ECO:0000256" key="2">
    <source>
        <dbReference type="ARBA" id="ARBA00022723"/>
    </source>
</evidence>
<keyword evidence="7" id="KW-1185">Reference proteome</keyword>
<dbReference type="EMBL" id="MARB01000001">
    <property type="protein sequence ID" value="ODJ89653.1"/>
    <property type="molecule type" value="Genomic_DNA"/>
</dbReference>
<evidence type="ECO:0000256" key="1">
    <source>
        <dbReference type="ARBA" id="ARBA00022617"/>
    </source>
</evidence>